<accession>A0A147I340</accession>
<dbReference type="GO" id="GO:0000155">
    <property type="term" value="F:phosphorelay sensor kinase activity"/>
    <property type="evidence" value="ECO:0007669"/>
    <property type="project" value="InterPro"/>
</dbReference>
<evidence type="ECO:0000313" key="13">
    <source>
        <dbReference type="Proteomes" id="UP000072867"/>
    </source>
</evidence>
<comment type="subcellular location">
    <subcellularLocation>
        <location evidence="2">Cell membrane</location>
        <topology evidence="2">Multi-pass membrane protein</topology>
    </subcellularLocation>
</comment>
<evidence type="ECO:0000256" key="8">
    <source>
        <dbReference type="ARBA" id="ARBA00022777"/>
    </source>
</evidence>
<dbReference type="InterPro" id="IPR003661">
    <property type="entry name" value="HisK_dim/P_dom"/>
</dbReference>
<evidence type="ECO:0000256" key="5">
    <source>
        <dbReference type="ARBA" id="ARBA00022553"/>
    </source>
</evidence>
<dbReference type="EMBL" id="LDTD01000027">
    <property type="protein sequence ID" value="KTT72319.1"/>
    <property type="molecule type" value="Genomic_DNA"/>
</dbReference>
<dbReference type="EC" id="2.7.13.3" evidence="3"/>
<dbReference type="SUPFAM" id="SSF55874">
    <property type="entry name" value="ATPase domain of HSP90 chaperone/DNA topoisomerase II/histidine kinase"/>
    <property type="match status" value="1"/>
</dbReference>
<evidence type="ECO:0000256" key="9">
    <source>
        <dbReference type="ARBA" id="ARBA00022840"/>
    </source>
</evidence>
<evidence type="ECO:0000256" key="2">
    <source>
        <dbReference type="ARBA" id="ARBA00004651"/>
    </source>
</evidence>
<dbReference type="AlphaFoldDB" id="A0A147I340"/>
<name>A0A147I340_9SPHN</name>
<dbReference type="InterPro" id="IPR003594">
    <property type="entry name" value="HATPase_dom"/>
</dbReference>
<dbReference type="PROSITE" id="PS50885">
    <property type="entry name" value="HAMP"/>
    <property type="match status" value="1"/>
</dbReference>
<evidence type="ECO:0000256" key="4">
    <source>
        <dbReference type="ARBA" id="ARBA00022475"/>
    </source>
</evidence>
<feature type="domain" description="Histidine kinase" evidence="10">
    <location>
        <begin position="321"/>
        <end position="526"/>
    </location>
</feature>
<dbReference type="PANTHER" id="PTHR44936">
    <property type="entry name" value="SENSOR PROTEIN CREC"/>
    <property type="match status" value="1"/>
</dbReference>
<dbReference type="InterPro" id="IPR050980">
    <property type="entry name" value="2C_sensor_his_kinase"/>
</dbReference>
<gene>
    <name evidence="12" type="ORF">NS319_04710</name>
</gene>
<evidence type="ECO:0000313" key="12">
    <source>
        <dbReference type="EMBL" id="KTT72319.1"/>
    </source>
</evidence>
<dbReference type="Gene3D" id="1.10.287.130">
    <property type="match status" value="1"/>
</dbReference>
<evidence type="ECO:0000256" key="3">
    <source>
        <dbReference type="ARBA" id="ARBA00012438"/>
    </source>
</evidence>
<keyword evidence="8 12" id="KW-0418">Kinase</keyword>
<dbReference type="Gene3D" id="6.10.340.10">
    <property type="match status" value="1"/>
</dbReference>
<dbReference type="InterPro" id="IPR005467">
    <property type="entry name" value="His_kinase_dom"/>
</dbReference>
<evidence type="ECO:0000256" key="7">
    <source>
        <dbReference type="ARBA" id="ARBA00022741"/>
    </source>
</evidence>
<dbReference type="Pfam" id="PF00672">
    <property type="entry name" value="HAMP"/>
    <property type="match status" value="1"/>
</dbReference>
<dbReference type="InterPro" id="IPR036097">
    <property type="entry name" value="HisK_dim/P_sf"/>
</dbReference>
<dbReference type="Proteomes" id="UP000072867">
    <property type="component" value="Unassembled WGS sequence"/>
</dbReference>
<keyword evidence="4" id="KW-1003">Cell membrane</keyword>
<dbReference type="PROSITE" id="PS50109">
    <property type="entry name" value="HIS_KIN"/>
    <property type="match status" value="1"/>
</dbReference>
<dbReference type="STRING" id="33051.SB4_06025"/>
<keyword evidence="5" id="KW-0597">Phosphoprotein</keyword>
<keyword evidence="6" id="KW-0808">Transferase</keyword>
<keyword evidence="9" id="KW-0067">ATP-binding</keyword>
<dbReference type="CDD" id="cd00075">
    <property type="entry name" value="HATPase"/>
    <property type="match status" value="1"/>
</dbReference>
<dbReference type="InterPro" id="IPR036890">
    <property type="entry name" value="HATPase_C_sf"/>
</dbReference>
<dbReference type="InterPro" id="IPR004358">
    <property type="entry name" value="Sig_transdc_His_kin-like_C"/>
</dbReference>
<dbReference type="Pfam" id="PF02518">
    <property type="entry name" value="HATPase_c"/>
    <property type="match status" value="1"/>
</dbReference>
<dbReference type="GO" id="GO:0005886">
    <property type="term" value="C:plasma membrane"/>
    <property type="evidence" value="ECO:0007669"/>
    <property type="project" value="UniProtKB-SubCell"/>
</dbReference>
<sequence>MIARVKAWAKRHWPRLSLRTYLFASFFLVAALPGVGAVALRVYENTLVRQTEAELEAQGAALAASAAALWPASPPGRPVTRFAAETSGPYGGAVATAVDLSATPILPERPLPQAAGAPSPDARAAAARLSPVLAVTRQATLASIILLDRDGRIVTGSAARGSYAGLPEVTAALAGLPRTVLRRNASYRAIFRFDWLSRAAATRVHYARPVLVDGRVVGVLLLSRSARSLFVGLYQDWGKIVIGVAAILGTLILLSGLLSRGIARPIEELQDAARDVAAGRGIVPAIPATAATEIQDLYRDFAAMAEAIEARSLYLRNFAHAVSHEFKTPLTGIRGAIELLQDHGATMSDAERRRFLANADADAGRLTLLVSRLLDLARADMTVATEGESDVVGIALKLADAHRRQGVAIPVEANRPKVLALIAPETLEAILTTLIENAGQAGADTITIRVEATDHVVIDVIDNGGGIPPGDRDRIFEPFFTSRRTSGGTGLGLSIARALLAGAGGTLELADVEQGTTMRLTLPAPQR</sequence>
<evidence type="ECO:0000259" key="10">
    <source>
        <dbReference type="PROSITE" id="PS50109"/>
    </source>
</evidence>
<dbReference type="GO" id="GO:0005524">
    <property type="term" value="F:ATP binding"/>
    <property type="evidence" value="ECO:0007669"/>
    <property type="project" value="UniProtKB-KW"/>
</dbReference>
<dbReference type="Gene3D" id="3.30.565.10">
    <property type="entry name" value="Histidine kinase-like ATPase, C-terminal domain"/>
    <property type="match status" value="1"/>
</dbReference>
<organism evidence="12 13">
    <name type="scientific">Sphingomonas sanguinis</name>
    <dbReference type="NCBI Taxonomy" id="33051"/>
    <lineage>
        <taxon>Bacteria</taxon>
        <taxon>Pseudomonadati</taxon>
        <taxon>Pseudomonadota</taxon>
        <taxon>Alphaproteobacteria</taxon>
        <taxon>Sphingomonadales</taxon>
        <taxon>Sphingomonadaceae</taxon>
        <taxon>Sphingomonas</taxon>
    </lineage>
</organism>
<dbReference type="InterPro" id="IPR003660">
    <property type="entry name" value="HAMP_dom"/>
</dbReference>
<dbReference type="SMART" id="SM00388">
    <property type="entry name" value="HisKA"/>
    <property type="match status" value="1"/>
</dbReference>
<dbReference type="PRINTS" id="PR00344">
    <property type="entry name" value="BCTRLSENSOR"/>
</dbReference>
<dbReference type="PANTHER" id="PTHR44936:SF10">
    <property type="entry name" value="SENSOR PROTEIN RSTB"/>
    <property type="match status" value="1"/>
</dbReference>
<dbReference type="CDD" id="cd06225">
    <property type="entry name" value="HAMP"/>
    <property type="match status" value="1"/>
</dbReference>
<evidence type="ECO:0000259" key="11">
    <source>
        <dbReference type="PROSITE" id="PS50885"/>
    </source>
</evidence>
<keyword evidence="4" id="KW-0472">Membrane</keyword>
<reference evidence="12 13" key="1">
    <citation type="journal article" date="2016" name="Front. Microbiol.">
        <title>Genomic Resource of Rice Seed Associated Bacteria.</title>
        <authorList>
            <person name="Midha S."/>
            <person name="Bansal K."/>
            <person name="Sharma S."/>
            <person name="Kumar N."/>
            <person name="Patil P.P."/>
            <person name="Chaudhry V."/>
            <person name="Patil P.B."/>
        </authorList>
    </citation>
    <scope>NUCLEOTIDE SEQUENCE [LARGE SCALE GENOMIC DNA]</scope>
    <source>
        <strain evidence="12 13">NS319</strain>
    </source>
</reference>
<proteinExistence type="predicted"/>
<dbReference type="PATRIC" id="fig|33051.3.peg.1900"/>
<evidence type="ECO:0000256" key="1">
    <source>
        <dbReference type="ARBA" id="ARBA00000085"/>
    </source>
</evidence>
<protein>
    <recommendedName>
        <fullName evidence="3">histidine kinase</fullName>
        <ecNumber evidence="3">2.7.13.3</ecNumber>
    </recommendedName>
</protein>
<comment type="caution">
    <text evidence="12">The sequence shown here is derived from an EMBL/GenBank/DDBJ whole genome shotgun (WGS) entry which is preliminary data.</text>
</comment>
<dbReference type="RefSeq" id="WP_058732649.1">
    <property type="nucleotide sequence ID" value="NZ_LDTD01000027.1"/>
</dbReference>
<comment type="catalytic activity">
    <reaction evidence="1">
        <text>ATP + protein L-histidine = ADP + protein N-phospho-L-histidine.</text>
        <dbReference type="EC" id="2.7.13.3"/>
    </reaction>
</comment>
<dbReference type="CDD" id="cd00082">
    <property type="entry name" value="HisKA"/>
    <property type="match status" value="1"/>
</dbReference>
<evidence type="ECO:0000256" key="6">
    <source>
        <dbReference type="ARBA" id="ARBA00022679"/>
    </source>
</evidence>
<dbReference type="SMART" id="SM00387">
    <property type="entry name" value="HATPase_c"/>
    <property type="match status" value="1"/>
</dbReference>
<dbReference type="Pfam" id="PF00512">
    <property type="entry name" value="HisKA"/>
    <property type="match status" value="1"/>
</dbReference>
<dbReference type="SUPFAM" id="SSF47384">
    <property type="entry name" value="Homodimeric domain of signal transducing histidine kinase"/>
    <property type="match status" value="1"/>
</dbReference>
<keyword evidence="7" id="KW-0547">Nucleotide-binding</keyword>
<feature type="domain" description="HAMP" evidence="11">
    <location>
        <begin position="260"/>
        <end position="313"/>
    </location>
</feature>
<dbReference type="SMART" id="SM00304">
    <property type="entry name" value="HAMP"/>
    <property type="match status" value="1"/>
</dbReference>